<protein>
    <submittedName>
        <fullName evidence="2">Uncharacterized protein</fullName>
    </submittedName>
</protein>
<keyword evidence="1" id="KW-1133">Transmembrane helix</keyword>
<keyword evidence="3" id="KW-1185">Reference proteome</keyword>
<evidence type="ECO:0000313" key="2">
    <source>
        <dbReference type="EMBL" id="TDR94706.1"/>
    </source>
</evidence>
<feature type="transmembrane region" description="Helical" evidence="1">
    <location>
        <begin position="62"/>
        <end position="80"/>
    </location>
</feature>
<gene>
    <name evidence="2" type="ORF">EV668_1994</name>
</gene>
<keyword evidence="1" id="KW-0812">Transmembrane</keyword>
<evidence type="ECO:0000256" key="1">
    <source>
        <dbReference type="SAM" id="Phobius"/>
    </source>
</evidence>
<feature type="transmembrane region" description="Helical" evidence="1">
    <location>
        <begin position="100"/>
        <end position="120"/>
    </location>
</feature>
<proteinExistence type="predicted"/>
<comment type="caution">
    <text evidence="2">The sequence shown here is derived from an EMBL/GenBank/DDBJ whole genome shotgun (WGS) entry which is preliminary data.</text>
</comment>
<organism evidence="2 3">
    <name type="scientific">Enterovirga rhinocerotis</name>
    <dbReference type="NCBI Taxonomy" id="1339210"/>
    <lineage>
        <taxon>Bacteria</taxon>
        <taxon>Pseudomonadati</taxon>
        <taxon>Pseudomonadota</taxon>
        <taxon>Alphaproteobacteria</taxon>
        <taxon>Hyphomicrobiales</taxon>
        <taxon>Methylobacteriaceae</taxon>
        <taxon>Enterovirga</taxon>
    </lineage>
</organism>
<keyword evidence="1" id="KW-0472">Membrane</keyword>
<dbReference type="EMBL" id="SNZR01000011">
    <property type="protein sequence ID" value="TDR94706.1"/>
    <property type="molecule type" value="Genomic_DNA"/>
</dbReference>
<name>A0A4R7CC43_9HYPH</name>
<accession>A0A4R7CC43</accession>
<dbReference type="OrthoDB" id="10021248at2"/>
<evidence type="ECO:0000313" key="3">
    <source>
        <dbReference type="Proteomes" id="UP000295122"/>
    </source>
</evidence>
<dbReference type="Proteomes" id="UP000295122">
    <property type="component" value="Unassembled WGS sequence"/>
</dbReference>
<reference evidence="2 3" key="1">
    <citation type="submission" date="2019-03" db="EMBL/GenBank/DDBJ databases">
        <title>Genomic Encyclopedia of Type Strains, Phase IV (KMG-IV): sequencing the most valuable type-strain genomes for metagenomic binning, comparative biology and taxonomic classification.</title>
        <authorList>
            <person name="Goeker M."/>
        </authorList>
    </citation>
    <scope>NUCLEOTIDE SEQUENCE [LARGE SCALE GENOMIC DNA]</scope>
    <source>
        <strain evidence="2 3">DSM 25903</strain>
    </source>
</reference>
<dbReference type="RefSeq" id="WP_133769573.1">
    <property type="nucleotide sequence ID" value="NZ_SNZR01000011.1"/>
</dbReference>
<dbReference type="AlphaFoldDB" id="A0A4R7CC43"/>
<sequence length="622" mass="69319">MFFLWLGMMSGFGLAHLWHDQSPRGWRDLAWWPIRVGLVMVFGLALYEFLLEARGIFGLREAFKSVLLPIAAGVGFGIWLRTLVVPPARSAGVVSQDQPIAGARAFLPLLVSVLFVSLIVSEDRYGWLARLQKVSIGGGGIEFSAQAGASTEHRLAPTPTLANVKSGESKVATLLRFMRNLPNHIKEDIAFHDELFRAALPGKPPEGGVAGDEAVDQDETFGNDHKFARRVAYPIGNIVEMMHDVRRYNSPEFVVPRHFVDDFRAFVDSSPRSRSDQERQRGNINKIIAGLKLIWTVSCEIVLRSGDDGASQVAVRGAEYCPTETERDKIIADHVHPNTFNPKLPYGTILSALMLDAIGEPHAALWQFDLWAQGFRPNLQEADGRRFLFPRYRLLTHGASLDFGDGATAMRRLSMGWIRESLDQGELILSRVPWVGFSGTIYKNGLLDTLAPARCHGATSANFKIFALVHFSYVNSYLYFTSTSPDLIDSESRTRLFGKRMSQLENLNFSCLRIHGQSDDRFNSVRTEAAFHDTIAAINAALAAKESSRSRRRALLCTALTHARDALSFQDDYLNGGHRRQVSEGSWDTKIDRAHASDTRSGYAARAERIDVQLKEGRDECP</sequence>
<feature type="transmembrane region" description="Helical" evidence="1">
    <location>
        <begin position="31"/>
        <end position="50"/>
    </location>
</feature>